<evidence type="ECO:0000313" key="1">
    <source>
        <dbReference type="EMBL" id="GAB0138966.1"/>
    </source>
</evidence>
<protein>
    <recommendedName>
        <fullName evidence="3">Amidase</fullName>
    </recommendedName>
</protein>
<organism evidence="1 2">
    <name type="scientific">Epichloe bromicola</name>
    <dbReference type="NCBI Taxonomy" id="79588"/>
    <lineage>
        <taxon>Eukaryota</taxon>
        <taxon>Fungi</taxon>
        <taxon>Dikarya</taxon>
        <taxon>Ascomycota</taxon>
        <taxon>Pezizomycotina</taxon>
        <taxon>Sordariomycetes</taxon>
        <taxon>Hypocreomycetidae</taxon>
        <taxon>Hypocreales</taxon>
        <taxon>Clavicipitaceae</taxon>
        <taxon>Epichloe</taxon>
    </lineage>
</organism>
<proteinExistence type="predicted"/>
<evidence type="ECO:0008006" key="3">
    <source>
        <dbReference type="Google" id="ProtNLM"/>
    </source>
</evidence>
<dbReference type="SUPFAM" id="SSF75304">
    <property type="entry name" value="Amidase signature (AS) enzymes"/>
    <property type="match status" value="1"/>
</dbReference>
<dbReference type="Gene3D" id="3.90.1300.10">
    <property type="entry name" value="Amidase signature (AS) domain"/>
    <property type="match status" value="1"/>
</dbReference>
<dbReference type="PANTHER" id="PTHR42678:SF34">
    <property type="entry name" value="OS04G0183300 PROTEIN"/>
    <property type="match status" value="1"/>
</dbReference>
<dbReference type="EMBL" id="BAAFGZ010000546">
    <property type="protein sequence ID" value="GAB0138966.1"/>
    <property type="molecule type" value="Genomic_DNA"/>
</dbReference>
<dbReference type="InterPro" id="IPR036928">
    <property type="entry name" value="AS_sf"/>
</dbReference>
<keyword evidence="2" id="KW-1185">Reference proteome</keyword>
<name>A0ABQ0CZV1_9HYPO</name>
<dbReference type="Proteomes" id="UP001562357">
    <property type="component" value="Unassembled WGS sequence"/>
</dbReference>
<accession>A0ABQ0CZV1</accession>
<reference evidence="2" key="1">
    <citation type="submission" date="2024-06" db="EMBL/GenBank/DDBJ databases">
        <title>Draft Genome Sequences of Epichloe bromicola Strains Isolated from Elymus ciliaris.</title>
        <authorList>
            <consortium name="Epichloe bromicola genome sequencing consortium"/>
            <person name="Miura A."/>
            <person name="Imano S."/>
            <person name="Ashida A."/>
            <person name="Sato I."/>
            <person name="Chiba S."/>
            <person name="Tanaka A."/>
            <person name="Camagna M."/>
            <person name="Takemoto D."/>
        </authorList>
    </citation>
    <scope>NUCLEOTIDE SEQUENCE [LARGE SCALE GENOMIC DNA]</scope>
    <source>
        <strain evidence="2">DP</strain>
    </source>
</reference>
<dbReference type="PANTHER" id="PTHR42678">
    <property type="entry name" value="AMIDASE"/>
    <property type="match status" value="1"/>
</dbReference>
<sequence>MGRIFFIAIDALQLTGQATCYLEQQVLSPPRPRSSASSHVKFPSLIDSTIDDLQIGLSSGLFTSADLVKVGSIGPKAEQTAADFSKGREVPERTLRRIVNGADFTTNLASYLAELTHNALNVTNLSDVRALTREHPLEDYPARDTGGFDIFLDLGFEGGNQNSRVWDAYLELLDLRGKHGMLGALGENDLDALVMPSGTSFSWAAVVGAPVVTVPMGHHGPDAPVRHDETGQLIAHAPGVPMGLSFLGRRWSEDKLIGYAYAFRAEDTG</sequence>
<evidence type="ECO:0000313" key="2">
    <source>
        <dbReference type="Proteomes" id="UP001562357"/>
    </source>
</evidence>
<gene>
    <name evidence="1" type="primary">g7185</name>
    <name evidence="1" type="ORF">EsDP_00007185</name>
</gene>
<comment type="caution">
    <text evidence="1">The sequence shown here is derived from an EMBL/GenBank/DDBJ whole genome shotgun (WGS) entry which is preliminary data.</text>
</comment>